<protein>
    <submittedName>
        <fullName evidence="2">Uncharacterized protein</fullName>
    </submittedName>
</protein>
<dbReference type="HOGENOM" id="CLU_1152175_0_0_1"/>
<feature type="region of interest" description="Disordered" evidence="1">
    <location>
        <begin position="119"/>
        <end position="138"/>
    </location>
</feature>
<proteinExistence type="predicted"/>
<organism evidence="2 3">
    <name type="scientific">Pisolithus tinctorius Marx 270</name>
    <dbReference type="NCBI Taxonomy" id="870435"/>
    <lineage>
        <taxon>Eukaryota</taxon>
        <taxon>Fungi</taxon>
        <taxon>Dikarya</taxon>
        <taxon>Basidiomycota</taxon>
        <taxon>Agaricomycotina</taxon>
        <taxon>Agaricomycetes</taxon>
        <taxon>Agaricomycetidae</taxon>
        <taxon>Boletales</taxon>
        <taxon>Sclerodermatineae</taxon>
        <taxon>Pisolithaceae</taxon>
        <taxon>Pisolithus</taxon>
    </lineage>
</organism>
<dbReference type="EMBL" id="KN832077">
    <property type="protein sequence ID" value="KIN95074.1"/>
    <property type="molecule type" value="Genomic_DNA"/>
</dbReference>
<reference evidence="3" key="2">
    <citation type="submission" date="2015-01" db="EMBL/GenBank/DDBJ databases">
        <title>Evolutionary Origins and Diversification of the Mycorrhizal Mutualists.</title>
        <authorList>
            <consortium name="DOE Joint Genome Institute"/>
            <consortium name="Mycorrhizal Genomics Consortium"/>
            <person name="Kohler A."/>
            <person name="Kuo A."/>
            <person name="Nagy L.G."/>
            <person name="Floudas D."/>
            <person name="Copeland A."/>
            <person name="Barry K.W."/>
            <person name="Cichocki N."/>
            <person name="Veneault-Fourrey C."/>
            <person name="LaButti K."/>
            <person name="Lindquist E.A."/>
            <person name="Lipzen A."/>
            <person name="Lundell T."/>
            <person name="Morin E."/>
            <person name="Murat C."/>
            <person name="Riley R."/>
            <person name="Ohm R."/>
            <person name="Sun H."/>
            <person name="Tunlid A."/>
            <person name="Henrissat B."/>
            <person name="Grigoriev I.V."/>
            <person name="Hibbett D.S."/>
            <person name="Martin F."/>
        </authorList>
    </citation>
    <scope>NUCLEOTIDE SEQUENCE [LARGE SCALE GENOMIC DNA]</scope>
    <source>
        <strain evidence="3">Marx 270</strain>
    </source>
</reference>
<accession>A0A0C3N1W9</accession>
<evidence type="ECO:0000313" key="3">
    <source>
        <dbReference type="Proteomes" id="UP000054217"/>
    </source>
</evidence>
<dbReference type="AlphaFoldDB" id="A0A0C3N1W9"/>
<evidence type="ECO:0000256" key="1">
    <source>
        <dbReference type="SAM" id="MobiDB-lite"/>
    </source>
</evidence>
<dbReference type="STRING" id="870435.A0A0C3N1W9"/>
<keyword evidence="3" id="KW-1185">Reference proteome</keyword>
<dbReference type="OrthoDB" id="10455551at2759"/>
<dbReference type="InParanoid" id="A0A0C3N1W9"/>
<feature type="compositionally biased region" description="Polar residues" evidence="1">
    <location>
        <begin position="119"/>
        <end position="132"/>
    </location>
</feature>
<name>A0A0C3N1W9_PISTI</name>
<gene>
    <name evidence="2" type="ORF">M404DRAFT_1007788</name>
</gene>
<sequence>MGTGCSRAWLPLQQILVFCVFCSPTVILAPPLIYPNNLAGIVRELVSHSHIRDIDLGGIYALGGAWELRAQEEGDPPTFYLLFVFCPDLLTHWLYTIFLSTHMLLWSCTLSSSIASQSLNAPSSRENPLSKTPKQHHDTPYHAGIETLLSVEGPKQLSTHWMRFRTLNRHRTTPFPSSSVLASPALAIREAVLADAKKVWESCWKVLLRDTVTVDSRAQRTDACMALVRDRKGMLVHPMHN</sequence>
<evidence type="ECO:0000313" key="2">
    <source>
        <dbReference type="EMBL" id="KIN95074.1"/>
    </source>
</evidence>
<dbReference type="Proteomes" id="UP000054217">
    <property type="component" value="Unassembled WGS sequence"/>
</dbReference>
<reference evidence="2 3" key="1">
    <citation type="submission" date="2014-04" db="EMBL/GenBank/DDBJ databases">
        <authorList>
            <consortium name="DOE Joint Genome Institute"/>
            <person name="Kuo A."/>
            <person name="Kohler A."/>
            <person name="Costa M.D."/>
            <person name="Nagy L.G."/>
            <person name="Floudas D."/>
            <person name="Copeland A."/>
            <person name="Barry K.W."/>
            <person name="Cichocki N."/>
            <person name="Veneault-Fourrey C."/>
            <person name="LaButti K."/>
            <person name="Lindquist E.A."/>
            <person name="Lipzen A."/>
            <person name="Lundell T."/>
            <person name="Morin E."/>
            <person name="Murat C."/>
            <person name="Sun H."/>
            <person name="Tunlid A."/>
            <person name="Henrissat B."/>
            <person name="Grigoriev I.V."/>
            <person name="Hibbett D.S."/>
            <person name="Martin F."/>
            <person name="Nordberg H.P."/>
            <person name="Cantor M.N."/>
            <person name="Hua S.X."/>
        </authorList>
    </citation>
    <scope>NUCLEOTIDE SEQUENCE [LARGE SCALE GENOMIC DNA]</scope>
    <source>
        <strain evidence="2 3">Marx 270</strain>
    </source>
</reference>